<comment type="caution">
    <text evidence="3">The sequence shown here is derived from an EMBL/GenBank/DDBJ whole genome shotgun (WGS) entry which is preliminary data.</text>
</comment>
<feature type="compositionally biased region" description="Low complexity" evidence="1">
    <location>
        <begin position="58"/>
        <end position="70"/>
    </location>
</feature>
<name>A0A9D1T6G9_9FIRM</name>
<dbReference type="PANTHER" id="PTHR39201:SF1">
    <property type="entry name" value="FLAVODOXIN-LIKE DOMAIN-CONTAINING PROTEIN"/>
    <property type="match status" value="1"/>
</dbReference>
<dbReference type="InterPro" id="IPR008254">
    <property type="entry name" value="Flavodoxin/NO_synth"/>
</dbReference>
<reference evidence="3" key="2">
    <citation type="journal article" date="2021" name="PeerJ">
        <title>Extensive microbial diversity within the chicken gut microbiome revealed by metagenomics and culture.</title>
        <authorList>
            <person name="Gilroy R."/>
            <person name="Ravi A."/>
            <person name="Getino M."/>
            <person name="Pursley I."/>
            <person name="Horton D.L."/>
            <person name="Alikhan N.F."/>
            <person name="Baker D."/>
            <person name="Gharbi K."/>
            <person name="Hall N."/>
            <person name="Watson M."/>
            <person name="Adriaenssens E.M."/>
            <person name="Foster-Nyarko E."/>
            <person name="Jarju S."/>
            <person name="Secka A."/>
            <person name="Antonio M."/>
            <person name="Oren A."/>
            <person name="Chaudhuri R.R."/>
            <person name="La Ragione R."/>
            <person name="Hildebrand F."/>
            <person name="Pallen M.J."/>
        </authorList>
    </citation>
    <scope>NUCLEOTIDE SEQUENCE</scope>
    <source>
        <strain evidence="3">ChiBcec2-4451</strain>
    </source>
</reference>
<feature type="region of interest" description="Disordered" evidence="1">
    <location>
        <begin position="1"/>
        <end position="70"/>
    </location>
</feature>
<dbReference type="Gene3D" id="3.40.50.360">
    <property type="match status" value="1"/>
</dbReference>
<organism evidence="3 4">
    <name type="scientific">Candidatus Pullilachnospira stercoravium</name>
    <dbReference type="NCBI Taxonomy" id="2840913"/>
    <lineage>
        <taxon>Bacteria</taxon>
        <taxon>Bacillati</taxon>
        <taxon>Bacillota</taxon>
        <taxon>Clostridia</taxon>
        <taxon>Lachnospirales</taxon>
        <taxon>Lachnospiraceae</taxon>
        <taxon>Lachnospiraceae incertae sedis</taxon>
        <taxon>Candidatus Pullilachnospira</taxon>
    </lineage>
</organism>
<protein>
    <submittedName>
        <fullName evidence="3">Flavodoxin</fullName>
    </submittedName>
</protein>
<sequence length="254" mass="27003">MALGTAACGGNDSAGSGQSQGTEESTDTEASGQEEASSGTEETDGEASQGAEAEEDGSAASEEAAASETAGDSSILVAYFSVPEDVDTEGIDANAGASIVVRDGEVLGNIQYMADVIQQTVGGDLFRIETTEQYPLDHEPLVDQAAQEQDENARPQLSTQLENIDQYDTILLGYPNWWGDMPQALYSFFDEYDFGGKTIIPFNSHNGSRFSNTIATIQELEPDARVVEDGFTVNERDVPDAAEDIAEWVAGLGY</sequence>
<dbReference type="Proteomes" id="UP000886723">
    <property type="component" value="Unassembled WGS sequence"/>
</dbReference>
<gene>
    <name evidence="3" type="ORF">IAA63_04825</name>
</gene>
<dbReference type="SUPFAM" id="SSF52218">
    <property type="entry name" value="Flavoproteins"/>
    <property type="match status" value="1"/>
</dbReference>
<dbReference type="EMBL" id="DVON01000103">
    <property type="protein sequence ID" value="HIV12448.1"/>
    <property type="molecule type" value="Genomic_DNA"/>
</dbReference>
<evidence type="ECO:0000256" key="1">
    <source>
        <dbReference type="SAM" id="MobiDB-lite"/>
    </source>
</evidence>
<feature type="domain" description="Flavodoxin-like" evidence="2">
    <location>
        <begin position="110"/>
        <end position="249"/>
    </location>
</feature>
<accession>A0A9D1T6G9</accession>
<dbReference type="GO" id="GO:0010181">
    <property type="term" value="F:FMN binding"/>
    <property type="evidence" value="ECO:0007669"/>
    <property type="project" value="InterPro"/>
</dbReference>
<proteinExistence type="predicted"/>
<evidence type="ECO:0000313" key="3">
    <source>
        <dbReference type="EMBL" id="HIV12448.1"/>
    </source>
</evidence>
<evidence type="ECO:0000313" key="4">
    <source>
        <dbReference type="Proteomes" id="UP000886723"/>
    </source>
</evidence>
<reference evidence="3" key="1">
    <citation type="submission" date="2020-10" db="EMBL/GenBank/DDBJ databases">
        <authorList>
            <person name="Gilroy R."/>
        </authorList>
    </citation>
    <scope>NUCLEOTIDE SEQUENCE</scope>
    <source>
        <strain evidence="3">ChiBcec2-4451</strain>
    </source>
</reference>
<dbReference type="GO" id="GO:0016651">
    <property type="term" value="F:oxidoreductase activity, acting on NAD(P)H"/>
    <property type="evidence" value="ECO:0007669"/>
    <property type="project" value="UniProtKB-ARBA"/>
</dbReference>
<dbReference type="Pfam" id="PF12682">
    <property type="entry name" value="Flavodoxin_4"/>
    <property type="match status" value="1"/>
</dbReference>
<dbReference type="AlphaFoldDB" id="A0A9D1T6G9"/>
<dbReference type="InterPro" id="IPR029039">
    <property type="entry name" value="Flavoprotein-like_sf"/>
</dbReference>
<feature type="compositionally biased region" description="Polar residues" evidence="1">
    <location>
        <begin position="13"/>
        <end position="40"/>
    </location>
</feature>
<evidence type="ECO:0000259" key="2">
    <source>
        <dbReference type="Pfam" id="PF12682"/>
    </source>
</evidence>
<dbReference type="NCBIfam" id="NF005389">
    <property type="entry name" value="PRK06934.1"/>
    <property type="match status" value="1"/>
</dbReference>
<dbReference type="PANTHER" id="PTHR39201">
    <property type="entry name" value="EXPORTED PROTEIN-RELATED"/>
    <property type="match status" value="1"/>
</dbReference>